<dbReference type="SMART" id="SM00698">
    <property type="entry name" value="MORN"/>
    <property type="match status" value="5"/>
</dbReference>
<dbReference type="SUPFAM" id="SSF50129">
    <property type="entry name" value="GroES-like"/>
    <property type="match status" value="1"/>
</dbReference>
<feature type="region of interest" description="Disordered" evidence="2">
    <location>
        <begin position="334"/>
        <end position="395"/>
    </location>
</feature>
<feature type="domain" description="Alcohol dehydrogenase-like N-terminal" evidence="3">
    <location>
        <begin position="28"/>
        <end position="114"/>
    </location>
</feature>
<dbReference type="PANTHER" id="PTHR23084">
    <property type="entry name" value="PHOSPHATIDYLINOSITOL-4-PHOSPHATE 5-KINASE RELATED"/>
    <property type="match status" value="1"/>
</dbReference>
<feature type="region of interest" description="Disordered" evidence="2">
    <location>
        <begin position="635"/>
        <end position="729"/>
    </location>
</feature>
<dbReference type="InterPro" id="IPR013154">
    <property type="entry name" value="ADH-like_N"/>
</dbReference>
<organism evidence="4 5">
    <name type="scientific">Blepharisma stoltei</name>
    <dbReference type="NCBI Taxonomy" id="1481888"/>
    <lineage>
        <taxon>Eukaryota</taxon>
        <taxon>Sar</taxon>
        <taxon>Alveolata</taxon>
        <taxon>Ciliophora</taxon>
        <taxon>Postciliodesmatophora</taxon>
        <taxon>Heterotrichea</taxon>
        <taxon>Heterotrichida</taxon>
        <taxon>Blepharismidae</taxon>
        <taxon>Blepharisma</taxon>
    </lineage>
</organism>
<dbReference type="Gene3D" id="3.40.50.720">
    <property type="entry name" value="NAD(P)-binding Rossmann-like Domain"/>
    <property type="match status" value="1"/>
</dbReference>
<dbReference type="InterPro" id="IPR011032">
    <property type="entry name" value="GroES-like_sf"/>
</dbReference>
<dbReference type="InterPro" id="IPR003409">
    <property type="entry name" value="MORN"/>
</dbReference>
<gene>
    <name evidence="4" type="ORF">BSTOLATCC_MIC63823</name>
</gene>
<evidence type="ECO:0000313" key="4">
    <source>
        <dbReference type="EMBL" id="CAG9335347.1"/>
    </source>
</evidence>
<dbReference type="SUPFAM" id="SSF51735">
    <property type="entry name" value="NAD(P)-binding Rossmann-fold domains"/>
    <property type="match status" value="1"/>
</dbReference>
<reference evidence="4" key="1">
    <citation type="submission" date="2021-09" db="EMBL/GenBank/DDBJ databases">
        <authorList>
            <consortium name="AG Swart"/>
            <person name="Singh M."/>
            <person name="Singh A."/>
            <person name="Seah K."/>
            <person name="Emmerich C."/>
        </authorList>
    </citation>
    <scope>NUCLEOTIDE SEQUENCE</scope>
    <source>
        <strain evidence="4">ATCC30299</strain>
    </source>
</reference>
<keyword evidence="5" id="KW-1185">Reference proteome</keyword>
<name>A0AAU9K8N3_9CILI</name>
<proteinExistence type="predicted"/>
<feature type="compositionally biased region" description="Basic and acidic residues" evidence="2">
    <location>
        <begin position="719"/>
        <end position="729"/>
    </location>
</feature>
<evidence type="ECO:0000259" key="3">
    <source>
        <dbReference type="Pfam" id="PF08240"/>
    </source>
</evidence>
<dbReference type="Gene3D" id="3.90.180.10">
    <property type="entry name" value="Medium-chain alcohol dehydrogenases, catalytic domain"/>
    <property type="match status" value="1"/>
</dbReference>
<comment type="caution">
    <text evidence="4">The sequence shown here is derived from an EMBL/GenBank/DDBJ whole genome shotgun (WGS) entry which is preliminary data.</text>
</comment>
<feature type="compositionally biased region" description="Polar residues" evidence="2">
    <location>
        <begin position="707"/>
        <end position="716"/>
    </location>
</feature>
<protein>
    <recommendedName>
        <fullName evidence="3">Alcohol dehydrogenase-like N-terminal domain-containing protein</fullName>
    </recommendedName>
</protein>
<accession>A0AAU9K8N3</accession>
<dbReference type="EMBL" id="CAJZBQ010000062">
    <property type="protein sequence ID" value="CAG9335347.1"/>
    <property type="molecule type" value="Genomic_DNA"/>
</dbReference>
<evidence type="ECO:0000256" key="2">
    <source>
        <dbReference type="SAM" id="MobiDB-lite"/>
    </source>
</evidence>
<dbReference type="Pfam" id="PF08240">
    <property type="entry name" value="ADH_N"/>
    <property type="match status" value="1"/>
</dbReference>
<evidence type="ECO:0000256" key="1">
    <source>
        <dbReference type="ARBA" id="ARBA00022737"/>
    </source>
</evidence>
<dbReference type="Gene3D" id="2.20.110.10">
    <property type="entry name" value="Histone H3 K4-specific methyltransferase SET7/9 N-terminal domain"/>
    <property type="match status" value="3"/>
</dbReference>
<dbReference type="Pfam" id="PF02493">
    <property type="entry name" value="MORN"/>
    <property type="match status" value="5"/>
</dbReference>
<dbReference type="SUPFAM" id="SSF82185">
    <property type="entry name" value="Histone H3 K4-specific methyltransferase SET7/9 N-terminal domain"/>
    <property type="match status" value="2"/>
</dbReference>
<keyword evidence="1" id="KW-0677">Repeat</keyword>
<feature type="compositionally biased region" description="Basic and acidic residues" evidence="2">
    <location>
        <begin position="334"/>
        <end position="361"/>
    </location>
</feature>
<dbReference type="InterPro" id="IPR036291">
    <property type="entry name" value="NAD(P)-bd_dom_sf"/>
</dbReference>
<dbReference type="PANTHER" id="PTHR23084:SF263">
    <property type="entry name" value="MORN REPEAT-CONTAINING PROTEIN 1"/>
    <property type="match status" value="1"/>
</dbReference>
<feature type="compositionally biased region" description="Basic and acidic residues" evidence="2">
    <location>
        <begin position="635"/>
        <end position="703"/>
    </location>
</feature>
<evidence type="ECO:0000313" key="5">
    <source>
        <dbReference type="Proteomes" id="UP001162131"/>
    </source>
</evidence>
<dbReference type="Proteomes" id="UP001162131">
    <property type="component" value="Unassembled WGS sequence"/>
</dbReference>
<sequence>MQALALENSKDYSSLALKQVEIPEPKIGEVLIKIEKAPIYNSDILSIHTKPSRKSSAYLIPGIEGTGTVIKSGGGIKSWFLIGKKISFLQLDDTYAGSWAEYTVCNSKWCKPIEDNKNSSRILIYSSFLAKMAIDTARKNNYSGIILTNADTITGKILLKLALSCKIKCICIVEEKSQKIELKQIGANSVLRPSKNNFNSKLKKLCDDVGPLCTFNVSGGKLISYIVPIIPLESEIYIIDNDSDSQLSGINPSDLIFGGKKIKGLDLQRWLKGLSMRQRLSHLEDIFNEKEIFQINDFDYFSFSDFKNGIINCLHSNSKRQSILNINHIIEESKENENSEEIKQESAEKEEIPEKEEIKENEIEESKEECEINNEKEEEDEAEKEEQAYLESEIQNSESRTVTKLLQSLPKFEWDYQLGDGIETKEMPLKQLPDLSIYRGEWANGSLHGKGTRYYTDGSIYIGYWQNGQSNGKGLFINSDGEWYEGMWKESKFNGFGKHLSQEGQYYEGIFENNFIQSGSEVTFDGNKYEGNFINNEWSGFGSLTIRETEMKYEGEFVKGNISGKGKLFYKDGKVFEGEFEWFNATGTMTYPDGTKFEGKINDCKECGEGKLITADGEVKTGLWKEGQLVKWIEDNKEETENKEEQKEENAEESKQEQEVESKQEQEVESTDKEAAHDQETGSKDNAEQSKPESSEDTSKVNEEESAQTIENSQEAQDAEIKEENKSTE</sequence>
<dbReference type="AlphaFoldDB" id="A0AAU9K8N3"/>